<dbReference type="Proteomes" id="UP000287447">
    <property type="component" value="Unassembled WGS sequence"/>
</dbReference>
<dbReference type="Pfam" id="PF01694">
    <property type="entry name" value="Rhomboid"/>
    <property type="match status" value="1"/>
</dbReference>
<organism evidence="10 11">
    <name type="scientific">Hwanghaeella grinnelliae</name>
    <dbReference type="NCBI Taxonomy" id="2500179"/>
    <lineage>
        <taxon>Bacteria</taxon>
        <taxon>Pseudomonadati</taxon>
        <taxon>Pseudomonadota</taxon>
        <taxon>Alphaproteobacteria</taxon>
        <taxon>Rhodospirillales</taxon>
        <taxon>Rhodospirillaceae</taxon>
        <taxon>Hwanghaeella</taxon>
    </lineage>
</organism>
<evidence type="ECO:0000313" key="11">
    <source>
        <dbReference type="Proteomes" id="UP000287447"/>
    </source>
</evidence>
<dbReference type="GO" id="GO:0006508">
    <property type="term" value="P:proteolysis"/>
    <property type="evidence" value="ECO:0007669"/>
    <property type="project" value="UniProtKB-KW"/>
</dbReference>
<evidence type="ECO:0000256" key="5">
    <source>
        <dbReference type="ARBA" id="ARBA00022989"/>
    </source>
</evidence>
<feature type="region of interest" description="Disordered" evidence="7">
    <location>
        <begin position="1"/>
        <end position="20"/>
    </location>
</feature>
<dbReference type="EMBL" id="SADE01000001">
    <property type="protein sequence ID" value="RVU38661.1"/>
    <property type="molecule type" value="Genomic_DNA"/>
</dbReference>
<evidence type="ECO:0000256" key="8">
    <source>
        <dbReference type="SAM" id="Phobius"/>
    </source>
</evidence>
<keyword evidence="3 8" id="KW-0812">Transmembrane</keyword>
<protein>
    <submittedName>
        <fullName evidence="10">Rhomboid family intramembrane serine protease</fullName>
    </submittedName>
</protein>
<evidence type="ECO:0000256" key="2">
    <source>
        <dbReference type="ARBA" id="ARBA00009045"/>
    </source>
</evidence>
<evidence type="ECO:0000259" key="9">
    <source>
        <dbReference type="Pfam" id="PF01694"/>
    </source>
</evidence>
<feature type="transmembrane region" description="Helical" evidence="8">
    <location>
        <begin position="119"/>
        <end position="137"/>
    </location>
</feature>
<keyword evidence="6 8" id="KW-0472">Membrane</keyword>
<dbReference type="RefSeq" id="WP_127764034.1">
    <property type="nucleotide sequence ID" value="NZ_SADE01000001.1"/>
</dbReference>
<dbReference type="AlphaFoldDB" id="A0A437QVV8"/>
<keyword evidence="10" id="KW-0645">Protease</keyword>
<dbReference type="GO" id="GO:0004252">
    <property type="term" value="F:serine-type endopeptidase activity"/>
    <property type="evidence" value="ECO:0007669"/>
    <property type="project" value="InterPro"/>
</dbReference>
<evidence type="ECO:0000256" key="7">
    <source>
        <dbReference type="SAM" id="MobiDB-lite"/>
    </source>
</evidence>
<feature type="domain" description="Peptidase S54 rhomboid" evidence="9">
    <location>
        <begin position="84"/>
        <end position="230"/>
    </location>
</feature>
<evidence type="ECO:0000256" key="4">
    <source>
        <dbReference type="ARBA" id="ARBA00022801"/>
    </source>
</evidence>
<evidence type="ECO:0000256" key="6">
    <source>
        <dbReference type="ARBA" id="ARBA00023136"/>
    </source>
</evidence>
<feature type="transmembrane region" description="Helical" evidence="8">
    <location>
        <begin position="95"/>
        <end position="112"/>
    </location>
</feature>
<keyword evidence="11" id="KW-1185">Reference proteome</keyword>
<reference evidence="11" key="1">
    <citation type="submission" date="2019-01" db="EMBL/GenBank/DDBJ databases">
        <title>Gri0909 isolated from a small marine red alga.</title>
        <authorList>
            <person name="Kim J."/>
            <person name="Jeong S.E."/>
            <person name="Jeon C.O."/>
        </authorList>
    </citation>
    <scope>NUCLEOTIDE SEQUENCE [LARGE SCALE GENOMIC DNA]</scope>
    <source>
        <strain evidence="11">Gri0909</strain>
    </source>
</reference>
<dbReference type="PANTHER" id="PTHR43731:SF14">
    <property type="entry name" value="PRESENILIN-ASSOCIATED RHOMBOID-LIKE PROTEIN, MITOCHONDRIAL"/>
    <property type="match status" value="1"/>
</dbReference>
<dbReference type="OrthoDB" id="9813074at2"/>
<dbReference type="SUPFAM" id="SSF144091">
    <property type="entry name" value="Rhomboid-like"/>
    <property type="match status" value="1"/>
</dbReference>
<keyword evidence="4" id="KW-0378">Hydrolase</keyword>
<proteinExistence type="inferred from homology"/>
<evidence type="ECO:0000313" key="10">
    <source>
        <dbReference type="EMBL" id="RVU38661.1"/>
    </source>
</evidence>
<dbReference type="InterPro" id="IPR050925">
    <property type="entry name" value="Rhomboid_protease_S54"/>
</dbReference>
<dbReference type="Gene3D" id="1.20.1540.10">
    <property type="entry name" value="Rhomboid-like"/>
    <property type="match status" value="1"/>
</dbReference>
<keyword evidence="5 8" id="KW-1133">Transmembrane helix</keyword>
<evidence type="ECO:0000256" key="1">
    <source>
        <dbReference type="ARBA" id="ARBA00004141"/>
    </source>
</evidence>
<dbReference type="PANTHER" id="PTHR43731">
    <property type="entry name" value="RHOMBOID PROTEASE"/>
    <property type="match status" value="1"/>
</dbReference>
<feature type="transmembrane region" description="Helical" evidence="8">
    <location>
        <begin position="143"/>
        <end position="164"/>
    </location>
</feature>
<gene>
    <name evidence="10" type="ORF">EOI86_05130</name>
</gene>
<dbReference type="GO" id="GO:0016020">
    <property type="term" value="C:membrane"/>
    <property type="evidence" value="ECO:0007669"/>
    <property type="project" value="UniProtKB-SubCell"/>
</dbReference>
<comment type="similarity">
    <text evidence="2">Belongs to the peptidase S54 family.</text>
</comment>
<accession>A0A437QVV8</accession>
<feature type="transmembrane region" description="Helical" evidence="8">
    <location>
        <begin position="185"/>
        <end position="205"/>
    </location>
</feature>
<comment type="caution">
    <text evidence="10">The sequence shown here is derived from an EMBL/GenBank/DDBJ whole genome shotgun (WGS) entry which is preliminary data.</text>
</comment>
<feature type="transmembrane region" description="Helical" evidence="8">
    <location>
        <begin position="211"/>
        <end position="230"/>
    </location>
</feature>
<sequence length="237" mass="25526">MTEPSSPNTPPPQGGNPRAEPPIFNLPPIVTWVVAANVLVHVGRMFLSYPAQEWLFRTFAYMPARYTGEGALAADPVAAIISPIGYTLLHADFMHLFMNMSFFMAFGSVVARRMGELKFLLLYALTAIAGVLTLQVLNSESTAIVIGASGAVSGMVGAVAAVALKPRPDRLPPPRPFNDPRNAAVFIMVWIGLTVVVGVLPGALFGVEGRIAWESHLGGFILGFILMPMLEKRLPTR</sequence>
<comment type="subcellular location">
    <subcellularLocation>
        <location evidence="1">Membrane</location>
        <topology evidence="1">Multi-pass membrane protein</topology>
    </subcellularLocation>
</comment>
<evidence type="ECO:0000256" key="3">
    <source>
        <dbReference type="ARBA" id="ARBA00022692"/>
    </source>
</evidence>
<dbReference type="InterPro" id="IPR022764">
    <property type="entry name" value="Peptidase_S54_rhomboid_dom"/>
</dbReference>
<dbReference type="InterPro" id="IPR035952">
    <property type="entry name" value="Rhomboid-like_sf"/>
</dbReference>
<name>A0A437QVV8_9PROT</name>